<evidence type="ECO:0000313" key="1">
    <source>
        <dbReference type="EMBL" id="TWT82331.1"/>
    </source>
</evidence>
<dbReference type="Pfam" id="PF05638">
    <property type="entry name" value="T6SS_HCP"/>
    <property type="match status" value="1"/>
</dbReference>
<dbReference type="PANTHER" id="PTHR36152:SF1">
    <property type="entry name" value="UBIQUITIN-LIKE DOMAIN-CONTAINING PROTEIN"/>
    <property type="match status" value="1"/>
</dbReference>
<organism evidence="1 2">
    <name type="scientific">Novipirellula herctigrandis</name>
    <dbReference type="NCBI Taxonomy" id="2527986"/>
    <lineage>
        <taxon>Bacteria</taxon>
        <taxon>Pseudomonadati</taxon>
        <taxon>Planctomycetota</taxon>
        <taxon>Planctomycetia</taxon>
        <taxon>Pirellulales</taxon>
        <taxon>Pirellulaceae</taxon>
        <taxon>Novipirellula</taxon>
    </lineage>
</organism>
<dbReference type="SUPFAM" id="SSF141452">
    <property type="entry name" value="Hcp1-like"/>
    <property type="match status" value="1"/>
</dbReference>
<proteinExistence type="predicted"/>
<gene>
    <name evidence="1" type="ORF">CA13_37930</name>
</gene>
<comment type="caution">
    <text evidence="1">The sequence shown here is derived from an EMBL/GenBank/DDBJ whole genome shotgun (WGS) entry which is preliminary data.</text>
</comment>
<dbReference type="NCBIfam" id="TIGR03344">
    <property type="entry name" value="VI_effect_Hcp1"/>
    <property type="match status" value="1"/>
</dbReference>
<dbReference type="OrthoDB" id="4865570at2"/>
<dbReference type="InterPro" id="IPR036624">
    <property type="entry name" value="Hcp1-lik_sf"/>
</dbReference>
<evidence type="ECO:0000313" key="2">
    <source>
        <dbReference type="Proteomes" id="UP000315010"/>
    </source>
</evidence>
<dbReference type="InterPro" id="IPR008514">
    <property type="entry name" value="T6SS_Hcp"/>
</dbReference>
<dbReference type="PANTHER" id="PTHR36152">
    <property type="entry name" value="CYTOPLASMIC PROTEIN-RELATED"/>
    <property type="match status" value="1"/>
</dbReference>
<dbReference type="Proteomes" id="UP000315010">
    <property type="component" value="Unassembled WGS sequence"/>
</dbReference>
<dbReference type="InterPro" id="IPR053165">
    <property type="entry name" value="HSI-I_assembly_Hcp1"/>
</dbReference>
<sequence length="161" mass="17724">MAAYLKFDGIDGECLDKDHKKWTDILSFSQAVHKPGGSATGATRRRGDTIMEDVQVVKELDKSSPKIAEAVCNGKVFPKVEIDLTASYTDAGRVTYYKYELKNVSVTSYSIGGSGQSDDVPTENFSLNFEEIKVTYTENDSGGKKKGNVEYSWKVEEGEKG</sequence>
<dbReference type="EMBL" id="SJPJ01000001">
    <property type="protein sequence ID" value="TWT82331.1"/>
    <property type="molecule type" value="Genomic_DNA"/>
</dbReference>
<dbReference type="AlphaFoldDB" id="A0A5C5Z679"/>
<keyword evidence="2" id="KW-1185">Reference proteome</keyword>
<accession>A0A5C5Z679</accession>
<evidence type="ECO:0008006" key="3">
    <source>
        <dbReference type="Google" id="ProtNLM"/>
    </source>
</evidence>
<protein>
    <recommendedName>
        <fullName evidence="3">Major exported protein</fullName>
    </recommendedName>
</protein>
<dbReference type="RefSeq" id="WP_146398767.1">
    <property type="nucleotide sequence ID" value="NZ_SJPJ01000001.1"/>
</dbReference>
<reference evidence="1 2" key="1">
    <citation type="submission" date="2019-02" db="EMBL/GenBank/DDBJ databases">
        <title>Deep-cultivation of Planctomycetes and their phenomic and genomic characterization uncovers novel biology.</title>
        <authorList>
            <person name="Wiegand S."/>
            <person name="Jogler M."/>
            <person name="Boedeker C."/>
            <person name="Pinto D."/>
            <person name="Vollmers J."/>
            <person name="Rivas-Marin E."/>
            <person name="Kohn T."/>
            <person name="Peeters S.H."/>
            <person name="Heuer A."/>
            <person name="Rast P."/>
            <person name="Oberbeckmann S."/>
            <person name="Bunk B."/>
            <person name="Jeske O."/>
            <person name="Meyerdierks A."/>
            <person name="Storesund J.E."/>
            <person name="Kallscheuer N."/>
            <person name="Luecker S."/>
            <person name="Lage O.M."/>
            <person name="Pohl T."/>
            <person name="Merkel B.J."/>
            <person name="Hornburger P."/>
            <person name="Mueller R.-W."/>
            <person name="Bruemmer F."/>
            <person name="Labrenz M."/>
            <person name="Spormann A.M."/>
            <person name="Op Den Camp H."/>
            <person name="Overmann J."/>
            <person name="Amann R."/>
            <person name="Jetten M.S.M."/>
            <person name="Mascher T."/>
            <person name="Medema M.H."/>
            <person name="Devos D.P."/>
            <person name="Kaster A.-K."/>
            <person name="Ovreas L."/>
            <person name="Rohde M."/>
            <person name="Galperin M.Y."/>
            <person name="Jogler C."/>
        </authorList>
    </citation>
    <scope>NUCLEOTIDE SEQUENCE [LARGE SCALE GENOMIC DNA]</scope>
    <source>
        <strain evidence="1 2">CA13</strain>
    </source>
</reference>
<name>A0A5C5Z679_9BACT</name>
<dbReference type="Gene3D" id="2.30.110.20">
    <property type="entry name" value="Hcp1-like"/>
    <property type="match status" value="1"/>
</dbReference>